<dbReference type="STRING" id="1399860.A0A2C5Y8R2"/>
<dbReference type="AlphaFoldDB" id="A0A2C5Y8R2"/>
<sequence length="273" mass="30501">MRNTDKSCQRGEEEWTYEYTCGRTCYSHLGKWGLPVKSGDCDTQDENCRVATSGAVDNIECVKRGIKRELTLADWFEKTDATQWDIYGKKGVFVRMGSGVLATKAPGSKAILNFTSKHDPDTRWGQGILTKGARDANVHDFVFASNLTFPVKSKPVNAGLVFRVSNPGHGVDEYKGYYTGIEWAGVGSATRLVLGAAHNNWRHIRAADLGVMTKSSFVIKVEAVGSLIKIFVDDVEKPLIEVHDQTFKRGRVGLRTFKVQVQYSNIEFKRIRD</sequence>
<evidence type="ECO:0000313" key="2">
    <source>
        <dbReference type="Proteomes" id="UP000226192"/>
    </source>
</evidence>
<dbReference type="Gene3D" id="2.60.120.560">
    <property type="entry name" value="Exo-inulinase, domain 1"/>
    <property type="match status" value="1"/>
</dbReference>
<protein>
    <recommendedName>
        <fullName evidence="3">3-keto-disaccharide hydrolase domain-containing protein</fullName>
    </recommendedName>
</protein>
<evidence type="ECO:0008006" key="3">
    <source>
        <dbReference type="Google" id="ProtNLM"/>
    </source>
</evidence>
<accession>A0A2C5Y8R2</accession>
<name>A0A2C5Y8R2_9HYPO</name>
<dbReference type="EMBL" id="NJET01000038">
    <property type="protein sequence ID" value="PHH64013.1"/>
    <property type="molecule type" value="Genomic_DNA"/>
</dbReference>
<dbReference type="OrthoDB" id="4897870at2759"/>
<gene>
    <name evidence="1" type="ORF">CDD81_5118</name>
</gene>
<keyword evidence="2" id="KW-1185">Reference proteome</keyword>
<proteinExistence type="predicted"/>
<comment type="caution">
    <text evidence="1">The sequence shown here is derived from an EMBL/GenBank/DDBJ whole genome shotgun (WGS) entry which is preliminary data.</text>
</comment>
<evidence type="ECO:0000313" key="1">
    <source>
        <dbReference type="EMBL" id="PHH64013.1"/>
    </source>
</evidence>
<reference evidence="1 2" key="1">
    <citation type="submission" date="2017-06" db="EMBL/GenBank/DDBJ databases">
        <title>Ant-infecting Ophiocordyceps genomes reveal a high diversity of potential behavioral manipulation genes and a possible major role for enterotoxins.</title>
        <authorList>
            <person name="De Bekker C."/>
            <person name="Evans H.C."/>
            <person name="Brachmann A."/>
            <person name="Hughes D.P."/>
        </authorList>
    </citation>
    <scope>NUCLEOTIDE SEQUENCE [LARGE SCALE GENOMIC DNA]</scope>
    <source>
        <strain evidence="1 2">Map64</strain>
    </source>
</reference>
<dbReference type="Proteomes" id="UP000226192">
    <property type="component" value="Unassembled WGS sequence"/>
</dbReference>
<organism evidence="1 2">
    <name type="scientific">Ophiocordyceps australis</name>
    <dbReference type="NCBI Taxonomy" id="1399860"/>
    <lineage>
        <taxon>Eukaryota</taxon>
        <taxon>Fungi</taxon>
        <taxon>Dikarya</taxon>
        <taxon>Ascomycota</taxon>
        <taxon>Pezizomycotina</taxon>
        <taxon>Sordariomycetes</taxon>
        <taxon>Hypocreomycetidae</taxon>
        <taxon>Hypocreales</taxon>
        <taxon>Ophiocordycipitaceae</taxon>
        <taxon>Ophiocordyceps</taxon>
    </lineage>
</organism>